<dbReference type="Proteomes" id="UP000613840">
    <property type="component" value="Unassembled WGS sequence"/>
</dbReference>
<dbReference type="EMBL" id="BMMZ01000012">
    <property type="protein sequence ID" value="GGL77278.1"/>
    <property type="molecule type" value="Genomic_DNA"/>
</dbReference>
<feature type="domain" description="Histidine kinase/HSP90-like ATPase" evidence="5">
    <location>
        <begin position="305"/>
        <end position="392"/>
    </location>
</feature>
<keyword evidence="4" id="KW-0812">Transmembrane</keyword>
<gene>
    <name evidence="6" type="ORF">GCM10011575_39460</name>
</gene>
<evidence type="ECO:0000259" key="5">
    <source>
        <dbReference type="SMART" id="SM00387"/>
    </source>
</evidence>
<dbReference type="Gene3D" id="3.30.565.10">
    <property type="entry name" value="Histidine kinase-like ATPase, C-terminal domain"/>
    <property type="match status" value="1"/>
</dbReference>
<reference evidence="6" key="2">
    <citation type="submission" date="2020-09" db="EMBL/GenBank/DDBJ databases">
        <authorList>
            <person name="Sun Q."/>
            <person name="Zhou Y."/>
        </authorList>
    </citation>
    <scope>NUCLEOTIDE SEQUENCE</scope>
    <source>
        <strain evidence="6">CGMCC 4.7306</strain>
    </source>
</reference>
<feature type="transmembrane region" description="Helical" evidence="4">
    <location>
        <begin position="41"/>
        <end position="61"/>
    </location>
</feature>
<dbReference type="PANTHER" id="PTHR24421:SF63">
    <property type="entry name" value="SENSOR HISTIDINE KINASE DESK"/>
    <property type="match status" value="1"/>
</dbReference>
<dbReference type="InterPro" id="IPR003594">
    <property type="entry name" value="HATPase_dom"/>
</dbReference>
<dbReference type="PANTHER" id="PTHR24421">
    <property type="entry name" value="NITRATE/NITRITE SENSOR PROTEIN NARX-RELATED"/>
    <property type="match status" value="1"/>
</dbReference>
<dbReference type="InterPro" id="IPR036890">
    <property type="entry name" value="HATPase_C_sf"/>
</dbReference>
<dbReference type="InterPro" id="IPR011712">
    <property type="entry name" value="Sig_transdc_His_kin_sub3_dim/P"/>
</dbReference>
<feature type="transmembrane region" description="Helical" evidence="4">
    <location>
        <begin position="73"/>
        <end position="93"/>
    </location>
</feature>
<sequence length="422" mass="45414">MASFARRLLYAGTFADGEDPNAAPVAHCDPNAAPRFTWRRAIQNMFWTYLIGLVFMPYALIDIGSRQPDVWVLSLRIGLAIAICLAYLATSWMADTGLVTRWCYLVGFVLLAALTAEFNGWDWVSYGAYVSMVIVSLIPWRTARWVLTGWNLALMALSLVLWNATPAVIAGIGMFIGVATGVAIESGRLRRHLDRAEQRVSTLAVAAERERIARDLHDILGHSLTAISIKSGLAARLAEVDPAAAREQMVEVERIARVALGDVRATASGLRQVRLATEIASARSVLLAAGVESVVPSAIPVLPDKDSELLGYAVREAVTNVVRHAEASRVMITIEDRAVAISDDGVGMPSGRTDGSGLNGLRRRITEAGGSFSVTAAQPRGTVVRALLKPETARAVETAGAAERVEAEFVEPTPHRVEGQPA</sequence>
<comment type="caution">
    <text evidence="6">The sequence shown here is derived from an EMBL/GenBank/DDBJ whole genome shotgun (WGS) entry which is preliminary data.</text>
</comment>
<name>A0A917SER8_9ACTN</name>
<protein>
    <submittedName>
        <fullName evidence="6">Two-component sensor histidine kinase</fullName>
    </submittedName>
</protein>
<dbReference type="GO" id="GO:0046983">
    <property type="term" value="F:protein dimerization activity"/>
    <property type="evidence" value="ECO:0007669"/>
    <property type="project" value="InterPro"/>
</dbReference>
<evidence type="ECO:0000313" key="6">
    <source>
        <dbReference type="EMBL" id="GGL77278.1"/>
    </source>
</evidence>
<keyword evidence="4" id="KW-0472">Membrane</keyword>
<evidence type="ECO:0000256" key="3">
    <source>
        <dbReference type="ARBA" id="ARBA00023012"/>
    </source>
</evidence>
<dbReference type="AlphaFoldDB" id="A0A917SER8"/>
<evidence type="ECO:0000256" key="4">
    <source>
        <dbReference type="SAM" id="Phobius"/>
    </source>
</evidence>
<reference evidence="6" key="1">
    <citation type="journal article" date="2014" name="Int. J. Syst. Evol. Microbiol.">
        <title>Complete genome sequence of Corynebacterium casei LMG S-19264T (=DSM 44701T), isolated from a smear-ripened cheese.</title>
        <authorList>
            <consortium name="US DOE Joint Genome Institute (JGI-PGF)"/>
            <person name="Walter F."/>
            <person name="Albersmeier A."/>
            <person name="Kalinowski J."/>
            <person name="Ruckert C."/>
        </authorList>
    </citation>
    <scope>NUCLEOTIDE SEQUENCE</scope>
    <source>
        <strain evidence="6">CGMCC 4.7306</strain>
    </source>
</reference>
<proteinExistence type="predicted"/>
<feature type="transmembrane region" description="Helical" evidence="4">
    <location>
        <begin position="123"/>
        <end position="140"/>
    </location>
</feature>
<dbReference type="RefSeq" id="WP_188897100.1">
    <property type="nucleotide sequence ID" value="NZ_BMMZ01000012.1"/>
</dbReference>
<evidence type="ECO:0000256" key="1">
    <source>
        <dbReference type="ARBA" id="ARBA00022679"/>
    </source>
</evidence>
<dbReference type="CDD" id="cd16917">
    <property type="entry name" value="HATPase_UhpB-NarQ-NarX-like"/>
    <property type="match status" value="1"/>
</dbReference>
<keyword evidence="3" id="KW-0902">Two-component regulatory system</keyword>
<dbReference type="GO" id="GO:0000155">
    <property type="term" value="F:phosphorelay sensor kinase activity"/>
    <property type="evidence" value="ECO:0007669"/>
    <property type="project" value="InterPro"/>
</dbReference>
<feature type="transmembrane region" description="Helical" evidence="4">
    <location>
        <begin position="160"/>
        <end position="184"/>
    </location>
</feature>
<organism evidence="6 7">
    <name type="scientific">Microlunatus endophyticus</name>
    <dbReference type="NCBI Taxonomy" id="1716077"/>
    <lineage>
        <taxon>Bacteria</taxon>
        <taxon>Bacillati</taxon>
        <taxon>Actinomycetota</taxon>
        <taxon>Actinomycetes</taxon>
        <taxon>Propionibacteriales</taxon>
        <taxon>Propionibacteriaceae</taxon>
        <taxon>Microlunatus</taxon>
    </lineage>
</organism>
<dbReference type="Pfam" id="PF07730">
    <property type="entry name" value="HisKA_3"/>
    <property type="match status" value="1"/>
</dbReference>
<keyword evidence="7" id="KW-1185">Reference proteome</keyword>
<dbReference type="InterPro" id="IPR050482">
    <property type="entry name" value="Sensor_HK_TwoCompSys"/>
</dbReference>
<dbReference type="SMART" id="SM00387">
    <property type="entry name" value="HATPase_c"/>
    <property type="match status" value="1"/>
</dbReference>
<evidence type="ECO:0000256" key="2">
    <source>
        <dbReference type="ARBA" id="ARBA00022777"/>
    </source>
</evidence>
<dbReference type="Pfam" id="PF02518">
    <property type="entry name" value="HATPase_c"/>
    <property type="match status" value="1"/>
</dbReference>
<dbReference type="Gene3D" id="1.20.5.1930">
    <property type="match status" value="1"/>
</dbReference>
<accession>A0A917SER8</accession>
<feature type="transmembrane region" description="Helical" evidence="4">
    <location>
        <begin position="99"/>
        <end position="116"/>
    </location>
</feature>
<dbReference type="GO" id="GO:0016020">
    <property type="term" value="C:membrane"/>
    <property type="evidence" value="ECO:0007669"/>
    <property type="project" value="InterPro"/>
</dbReference>
<evidence type="ECO:0000313" key="7">
    <source>
        <dbReference type="Proteomes" id="UP000613840"/>
    </source>
</evidence>
<dbReference type="SUPFAM" id="SSF55874">
    <property type="entry name" value="ATPase domain of HSP90 chaperone/DNA topoisomerase II/histidine kinase"/>
    <property type="match status" value="1"/>
</dbReference>
<keyword evidence="4" id="KW-1133">Transmembrane helix</keyword>
<keyword evidence="1" id="KW-0808">Transferase</keyword>
<keyword evidence="2 6" id="KW-0418">Kinase</keyword>